<reference evidence="2" key="1">
    <citation type="journal article" date="2019" name="Int. J. Syst. Evol. Microbiol.">
        <title>The Global Catalogue of Microorganisms (GCM) 10K type strain sequencing project: providing services to taxonomists for standard genome sequencing and annotation.</title>
        <authorList>
            <consortium name="The Broad Institute Genomics Platform"/>
            <consortium name="The Broad Institute Genome Sequencing Center for Infectious Disease"/>
            <person name="Wu L."/>
            <person name="Ma J."/>
        </authorList>
    </citation>
    <scope>NUCLEOTIDE SEQUENCE [LARGE SCALE GENOMIC DNA]</scope>
    <source>
        <strain evidence="2">KCTC 42423</strain>
    </source>
</reference>
<protein>
    <submittedName>
        <fullName evidence="1">Uncharacterized protein</fullName>
    </submittedName>
</protein>
<gene>
    <name evidence="1" type="ORF">ACFSTE_13660</name>
</gene>
<organism evidence="1 2">
    <name type="scientific">Aquimarina hainanensis</name>
    <dbReference type="NCBI Taxonomy" id="1578017"/>
    <lineage>
        <taxon>Bacteria</taxon>
        <taxon>Pseudomonadati</taxon>
        <taxon>Bacteroidota</taxon>
        <taxon>Flavobacteriia</taxon>
        <taxon>Flavobacteriales</taxon>
        <taxon>Flavobacteriaceae</taxon>
        <taxon>Aquimarina</taxon>
    </lineage>
</organism>
<evidence type="ECO:0000313" key="2">
    <source>
        <dbReference type="Proteomes" id="UP001597459"/>
    </source>
</evidence>
<dbReference type="Proteomes" id="UP001597459">
    <property type="component" value="Unassembled WGS sequence"/>
</dbReference>
<evidence type="ECO:0000313" key="1">
    <source>
        <dbReference type="EMBL" id="MFD2591878.1"/>
    </source>
</evidence>
<dbReference type="RefSeq" id="WP_176027568.1">
    <property type="nucleotide sequence ID" value="NZ_JBHSJV010000001.1"/>
</dbReference>
<accession>A0ABW5NCH5</accession>
<keyword evidence="2" id="KW-1185">Reference proteome</keyword>
<proteinExistence type="predicted"/>
<comment type="caution">
    <text evidence="1">The sequence shown here is derived from an EMBL/GenBank/DDBJ whole genome shotgun (WGS) entry which is preliminary data.</text>
</comment>
<dbReference type="EMBL" id="JBHULX010000027">
    <property type="protein sequence ID" value="MFD2591878.1"/>
    <property type="molecule type" value="Genomic_DNA"/>
</dbReference>
<sequence length="87" mass="10018">MMNLDEIKKEAAQCKCDDIPSLSSKITELKNKGVSFLGCVAFVQVNQQITLKEARELTVKLDAYNEEEKKRIDEAYQLMLSEFKEEE</sequence>
<name>A0ABW5NCH5_9FLAO</name>